<evidence type="ECO:0000259" key="6">
    <source>
        <dbReference type="PROSITE" id="PS50837"/>
    </source>
</evidence>
<protein>
    <recommendedName>
        <fullName evidence="9">WD40 repeat-like protein</fullName>
    </recommendedName>
</protein>
<organism evidence="7 8">
    <name type="scientific">Athelia psychrophila</name>
    <dbReference type="NCBI Taxonomy" id="1759441"/>
    <lineage>
        <taxon>Eukaryota</taxon>
        <taxon>Fungi</taxon>
        <taxon>Dikarya</taxon>
        <taxon>Basidiomycota</taxon>
        <taxon>Agaricomycotina</taxon>
        <taxon>Agaricomycetes</taxon>
        <taxon>Agaricomycetidae</taxon>
        <taxon>Atheliales</taxon>
        <taxon>Atheliaceae</taxon>
        <taxon>Athelia</taxon>
    </lineage>
</organism>
<evidence type="ECO:0000256" key="4">
    <source>
        <dbReference type="SAM" id="MobiDB-lite"/>
    </source>
</evidence>
<dbReference type="Pfam" id="PF00168">
    <property type="entry name" value="C2"/>
    <property type="match status" value="1"/>
</dbReference>
<dbReference type="PRINTS" id="PR00320">
    <property type="entry name" value="GPROTEINBRPT"/>
</dbReference>
<feature type="repeat" description="WD" evidence="3">
    <location>
        <begin position="1065"/>
        <end position="1106"/>
    </location>
</feature>
<dbReference type="SMART" id="SM00320">
    <property type="entry name" value="WD40"/>
    <property type="match status" value="4"/>
</dbReference>
<dbReference type="InterPro" id="IPR027417">
    <property type="entry name" value="P-loop_NTPase"/>
</dbReference>
<reference evidence="7 8" key="1">
    <citation type="journal article" date="2016" name="Mol. Biol. Evol.">
        <title>Comparative Genomics of Early-Diverging Mushroom-Forming Fungi Provides Insights into the Origins of Lignocellulose Decay Capabilities.</title>
        <authorList>
            <person name="Nagy L.G."/>
            <person name="Riley R."/>
            <person name="Tritt A."/>
            <person name="Adam C."/>
            <person name="Daum C."/>
            <person name="Floudas D."/>
            <person name="Sun H."/>
            <person name="Yadav J.S."/>
            <person name="Pangilinan J."/>
            <person name="Larsson K.H."/>
            <person name="Matsuura K."/>
            <person name="Barry K."/>
            <person name="Labutti K."/>
            <person name="Kuo R."/>
            <person name="Ohm R.A."/>
            <person name="Bhattacharya S.S."/>
            <person name="Shirouzu T."/>
            <person name="Yoshinaga Y."/>
            <person name="Martin F.M."/>
            <person name="Grigoriev I.V."/>
            <person name="Hibbett D.S."/>
        </authorList>
    </citation>
    <scope>NUCLEOTIDE SEQUENCE [LARGE SCALE GENOMIC DNA]</scope>
    <source>
        <strain evidence="7 8">CBS 109695</strain>
    </source>
</reference>
<dbReference type="Gene3D" id="2.130.10.10">
    <property type="entry name" value="YVTN repeat-like/Quinoprotein amine dehydrogenase"/>
    <property type="match status" value="2"/>
</dbReference>
<evidence type="ECO:0000259" key="5">
    <source>
        <dbReference type="PROSITE" id="PS50004"/>
    </source>
</evidence>
<dbReference type="Proteomes" id="UP000076532">
    <property type="component" value="Unassembled WGS sequence"/>
</dbReference>
<keyword evidence="2" id="KW-0677">Repeat</keyword>
<dbReference type="Pfam" id="PF24883">
    <property type="entry name" value="NPHP3_N"/>
    <property type="match status" value="1"/>
</dbReference>
<dbReference type="PANTHER" id="PTHR22847:SF637">
    <property type="entry name" value="WD REPEAT DOMAIN 5B"/>
    <property type="match status" value="1"/>
</dbReference>
<sequence>MSQSQSYSLTVQTIDELSWTSSVYCKFRAKFKPDLFVEVLVDDVPVGRTKVVKDSLKPVWGDILTIPSATESSIIVLKLKHSSAVDSYFGFAKTSVGDLLRLCTRSDVIKLRLERRPKSALREAQGLISVGIKAMNADQARDNVLETARQDIERGDLEHADSTLPAQQGLENLGAVASENKDLLQSLGTILNKIQVIADATVNAVDVIAKVHPYADTAWKVLSLVYKAYQHQKETDANVVALFDKMAALYSFVDDLEEGLPSKIKRLERTIVRVLEKTTECGKFFREYTEHKFTSRFLGQMTSNQSQTVSDLSASLGQLQEELISGVTLQTAVESSQTRKVVAQTNEVVEKFVKSDGLKTLDPANMDTAIKVSCLAGTREDLLKEIIDWLVTPSEEQNVLWLHGAAGLGKSTLANSIAEHFRGRRQQGAFLFFDRNAPLESNPARVIRTLAYQLAEHDQAIKTAISLAMEKDPQLTSAPLSTQFTSLLVDPLSAASHEITGPVIIVLDALDECGDPESRRALLSLLSHELAKFPRQFRFLITSRPNSDIERAFKSAGHMHAIDLAMSESSTDVLLYIKHEMGQIYSSRHSYDELPPDWAGPLVVQRLASFAAGLFIWAATAMKFLRLAEDPVRWLSKLLAQEGQAFTLDELYRTALRSASQWEPGETTDVFRQVLGLIVIGQIPLTDATISELLGFEDSGRQCRIALRRLGCVLQWSEGQPARTFHKSFPDYLTDPSRCSSEPWFIDKQEHHRALTIHSFRLMKSQLRFNICNLTDSHILNKDVPDLPARIQSSIPESLSYACRFWMDHLGPRPTGDSGNDMQCLILEFFEHRFFYWLEVLSLLQQVPTAVMALNRVKQYAKAPKSELHAFAQDGISFVRTFASVITESVPHIYLSCIPFAPRSSILKQRYTSVVPKALVVQIGLQEKWPPCQQVIVTGGSRVLSVAFSPDGQRVASGSYDNTIRVWDAESGALRAGPFTGHTRPVSSVVFSPDSQLIASGSWDRTIRVWDAESGALKAGPFTGHTDYVNSVVFSPDGRLIASGSDDGTICVWDAESGILKAGPFTGHAEAVTSVVFSPDGQRIASGSHDRTIRVWDAESGALKAGPFTGHTGPSAFGTRHPVHSRQSHSPGTLSRSTQWCSR</sequence>
<evidence type="ECO:0000256" key="3">
    <source>
        <dbReference type="PROSITE-ProRule" id="PRU00221"/>
    </source>
</evidence>
<evidence type="ECO:0008006" key="9">
    <source>
        <dbReference type="Google" id="ProtNLM"/>
    </source>
</evidence>
<dbReference type="InterPro" id="IPR015943">
    <property type="entry name" value="WD40/YVTN_repeat-like_dom_sf"/>
</dbReference>
<dbReference type="PROSITE" id="PS00678">
    <property type="entry name" value="WD_REPEATS_1"/>
    <property type="match status" value="4"/>
</dbReference>
<dbReference type="InterPro" id="IPR019775">
    <property type="entry name" value="WD40_repeat_CS"/>
</dbReference>
<dbReference type="InterPro" id="IPR036322">
    <property type="entry name" value="WD40_repeat_dom_sf"/>
</dbReference>
<dbReference type="PROSITE" id="PS50082">
    <property type="entry name" value="WD_REPEATS_2"/>
    <property type="match status" value="4"/>
</dbReference>
<dbReference type="InterPro" id="IPR056884">
    <property type="entry name" value="NPHP3-like_N"/>
</dbReference>
<keyword evidence="1 3" id="KW-0853">WD repeat</keyword>
<gene>
    <name evidence="7" type="ORF">FIBSPDRAFT_429370</name>
</gene>
<evidence type="ECO:0000313" key="8">
    <source>
        <dbReference type="Proteomes" id="UP000076532"/>
    </source>
</evidence>
<dbReference type="InterPro" id="IPR001680">
    <property type="entry name" value="WD40_rpt"/>
</dbReference>
<dbReference type="PROSITE" id="PS50837">
    <property type="entry name" value="NACHT"/>
    <property type="match status" value="1"/>
</dbReference>
<dbReference type="OrthoDB" id="163438at2759"/>
<evidence type="ECO:0000256" key="2">
    <source>
        <dbReference type="ARBA" id="ARBA00022737"/>
    </source>
</evidence>
<dbReference type="Gene3D" id="2.60.40.150">
    <property type="entry name" value="C2 domain"/>
    <property type="match status" value="1"/>
</dbReference>
<evidence type="ECO:0000256" key="1">
    <source>
        <dbReference type="ARBA" id="ARBA00022574"/>
    </source>
</evidence>
<keyword evidence="8" id="KW-1185">Reference proteome</keyword>
<dbReference type="InterPro" id="IPR007111">
    <property type="entry name" value="NACHT_NTPase"/>
</dbReference>
<name>A0A166MKB8_9AGAM</name>
<feature type="compositionally biased region" description="Polar residues" evidence="4">
    <location>
        <begin position="1128"/>
        <end position="1143"/>
    </location>
</feature>
<dbReference type="Pfam" id="PF00400">
    <property type="entry name" value="WD40"/>
    <property type="match status" value="4"/>
</dbReference>
<feature type="repeat" description="WD" evidence="3">
    <location>
        <begin position="1022"/>
        <end position="1058"/>
    </location>
</feature>
<feature type="domain" description="C2" evidence="5">
    <location>
        <begin position="1"/>
        <end position="113"/>
    </location>
</feature>
<dbReference type="SUPFAM" id="SSF50978">
    <property type="entry name" value="WD40 repeat-like"/>
    <property type="match status" value="1"/>
</dbReference>
<accession>A0A166MKB8</accession>
<dbReference type="PROSITE" id="PS50004">
    <property type="entry name" value="C2"/>
    <property type="match status" value="1"/>
</dbReference>
<dbReference type="PANTHER" id="PTHR22847">
    <property type="entry name" value="WD40 REPEAT PROTEIN"/>
    <property type="match status" value="1"/>
</dbReference>
<dbReference type="SUPFAM" id="SSF52540">
    <property type="entry name" value="P-loop containing nucleoside triphosphate hydrolases"/>
    <property type="match status" value="1"/>
</dbReference>
<dbReference type="PROSITE" id="PS50294">
    <property type="entry name" value="WD_REPEATS_REGION"/>
    <property type="match status" value="4"/>
</dbReference>
<feature type="region of interest" description="Disordered" evidence="4">
    <location>
        <begin position="1104"/>
        <end position="1143"/>
    </location>
</feature>
<feature type="repeat" description="WD" evidence="3">
    <location>
        <begin position="979"/>
        <end position="1020"/>
    </location>
</feature>
<dbReference type="GO" id="GO:1990234">
    <property type="term" value="C:transferase complex"/>
    <property type="evidence" value="ECO:0007669"/>
    <property type="project" value="UniProtKB-ARBA"/>
</dbReference>
<dbReference type="InterPro" id="IPR000008">
    <property type="entry name" value="C2_dom"/>
</dbReference>
<evidence type="ECO:0000313" key="7">
    <source>
        <dbReference type="EMBL" id="KZP24088.1"/>
    </source>
</evidence>
<dbReference type="Gene3D" id="3.40.50.300">
    <property type="entry name" value="P-loop containing nucleotide triphosphate hydrolases"/>
    <property type="match status" value="1"/>
</dbReference>
<feature type="repeat" description="WD" evidence="3">
    <location>
        <begin position="936"/>
        <end position="977"/>
    </location>
</feature>
<dbReference type="InterPro" id="IPR035892">
    <property type="entry name" value="C2_domain_sf"/>
</dbReference>
<dbReference type="STRING" id="436010.A0A166MKB8"/>
<dbReference type="InterPro" id="IPR020472">
    <property type="entry name" value="WD40_PAC1"/>
</dbReference>
<dbReference type="SUPFAM" id="SSF49562">
    <property type="entry name" value="C2 domain (Calcium/lipid-binding domain, CaLB)"/>
    <property type="match status" value="1"/>
</dbReference>
<dbReference type="CDD" id="cd00200">
    <property type="entry name" value="WD40"/>
    <property type="match status" value="1"/>
</dbReference>
<proteinExistence type="predicted"/>
<dbReference type="EMBL" id="KV417528">
    <property type="protein sequence ID" value="KZP24088.1"/>
    <property type="molecule type" value="Genomic_DNA"/>
</dbReference>
<dbReference type="AlphaFoldDB" id="A0A166MKB8"/>
<feature type="domain" description="NACHT" evidence="6">
    <location>
        <begin position="398"/>
        <end position="550"/>
    </location>
</feature>